<dbReference type="InterPro" id="IPR012334">
    <property type="entry name" value="Pectin_lyas_fold"/>
</dbReference>
<keyword evidence="14" id="KW-1133">Transmembrane helix</keyword>
<dbReference type="InterPro" id="IPR000743">
    <property type="entry name" value="Glyco_hydro_28"/>
</dbReference>
<evidence type="ECO:0000256" key="3">
    <source>
        <dbReference type="ARBA" id="ARBA00012736"/>
    </source>
</evidence>
<dbReference type="PROSITE" id="PS00502">
    <property type="entry name" value="POLYGALACTURONASE"/>
    <property type="match status" value="1"/>
</dbReference>
<dbReference type="KEGG" id="adu:107459637"/>
<dbReference type="Pfam" id="PF00295">
    <property type="entry name" value="Glyco_hydro_28"/>
    <property type="match status" value="1"/>
</dbReference>
<evidence type="ECO:0000256" key="7">
    <source>
        <dbReference type="ARBA" id="ARBA00022737"/>
    </source>
</evidence>
<keyword evidence="10" id="KW-0961">Cell wall biogenesis/degradation</keyword>
<evidence type="ECO:0000256" key="1">
    <source>
        <dbReference type="ARBA" id="ARBA00004191"/>
    </source>
</evidence>
<dbReference type="AlphaFoldDB" id="A0A6P4BYA6"/>
<reference evidence="16" key="2">
    <citation type="submission" date="2025-08" db="UniProtKB">
        <authorList>
            <consortium name="RefSeq"/>
        </authorList>
    </citation>
    <scope>IDENTIFICATION</scope>
    <source>
        <tissue evidence="16">Whole plant</tissue>
    </source>
</reference>
<gene>
    <name evidence="16" type="primary">LOC107459637</name>
</gene>
<evidence type="ECO:0000256" key="9">
    <source>
        <dbReference type="ARBA" id="ARBA00023295"/>
    </source>
</evidence>
<dbReference type="SUPFAM" id="SSF51126">
    <property type="entry name" value="Pectin lyase-like"/>
    <property type="match status" value="1"/>
</dbReference>
<keyword evidence="9 13" id="KW-0326">Glycosidase</keyword>
<evidence type="ECO:0000313" key="16">
    <source>
        <dbReference type="RefSeq" id="XP_015933349.1"/>
    </source>
</evidence>
<dbReference type="Proteomes" id="UP000515211">
    <property type="component" value="Chromosome 7"/>
</dbReference>
<keyword evidence="4" id="KW-0134">Cell wall</keyword>
<evidence type="ECO:0000256" key="13">
    <source>
        <dbReference type="RuleBase" id="RU361169"/>
    </source>
</evidence>
<keyword evidence="15" id="KW-1185">Reference proteome</keyword>
<reference evidence="15" key="1">
    <citation type="journal article" date="2016" name="Nat. Genet.">
        <title>The genome sequences of Arachis duranensis and Arachis ipaensis, the diploid ancestors of cultivated peanut.</title>
        <authorList>
            <person name="Bertioli D.J."/>
            <person name="Cannon S.B."/>
            <person name="Froenicke L."/>
            <person name="Huang G."/>
            <person name="Farmer A.D."/>
            <person name="Cannon E.K."/>
            <person name="Liu X."/>
            <person name="Gao D."/>
            <person name="Clevenger J."/>
            <person name="Dash S."/>
            <person name="Ren L."/>
            <person name="Moretzsohn M.C."/>
            <person name="Shirasawa K."/>
            <person name="Huang W."/>
            <person name="Vidigal B."/>
            <person name="Abernathy B."/>
            <person name="Chu Y."/>
            <person name="Niederhuth C.E."/>
            <person name="Umale P."/>
            <person name="Araujo A.C."/>
            <person name="Kozik A."/>
            <person name="Kim K.D."/>
            <person name="Burow M.D."/>
            <person name="Varshney R.K."/>
            <person name="Wang X."/>
            <person name="Zhang X."/>
            <person name="Barkley N."/>
            <person name="Guimaraes P.M."/>
            <person name="Isobe S."/>
            <person name="Guo B."/>
            <person name="Liao B."/>
            <person name="Stalker H.T."/>
            <person name="Schmitz R.J."/>
            <person name="Scheffler B.E."/>
            <person name="Leal-Bertioli S.C."/>
            <person name="Xun X."/>
            <person name="Jackson S.A."/>
            <person name="Michelmore R."/>
            <person name="Ozias-Akins P."/>
        </authorList>
    </citation>
    <scope>NUCLEOTIDE SEQUENCE [LARGE SCALE GENOMIC DNA]</scope>
    <source>
        <strain evidence="15">cv. V14167</strain>
    </source>
</reference>
<organism evidence="15 16">
    <name type="scientific">Arachis duranensis</name>
    <name type="common">Wild peanut</name>
    <dbReference type="NCBI Taxonomy" id="130453"/>
    <lineage>
        <taxon>Eukaryota</taxon>
        <taxon>Viridiplantae</taxon>
        <taxon>Streptophyta</taxon>
        <taxon>Embryophyta</taxon>
        <taxon>Tracheophyta</taxon>
        <taxon>Spermatophyta</taxon>
        <taxon>Magnoliopsida</taxon>
        <taxon>eudicotyledons</taxon>
        <taxon>Gunneridae</taxon>
        <taxon>Pentapetalae</taxon>
        <taxon>rosids</taxon>
        <taxon>fabids</taxon>
        <taxon>Fabales</taxon>
        <taxon>Fabaceae</taxon>
        <taxon>Papilionoideae</taxon>
        <taxon>50 kb inversion clade</taxon>
        <taxon>dalbergioids sensu lato</taxon>
        <taxon>Dalbergieae</taxon>
        <taxon>Pterocarpus clade</taxon>
        <taxon>Arachis</taxon>
    </lineage>
</organism>
<dbReference type="FunFam" id="2.160.20.10:FF:000032">
    <property type="entry name" value="Pectin lyase-like superfamily protein"/>
    <property type="match status" value="1"/>
</dbReference>
<evidence type="ECO:0000256" key="11">
    <source>
        <dbReference type="ARBA" id="ARBA00034074"/>
    </source>
</evidence>
<comment type="subcellular location">
    <subcellularLocation>
        <location evidence="1">Secreted</location>
        <location evidence="1">Cell wall</location>
    </subcellularLocation>
</comment>
<keyword evidence="5" id="KW-0964">Secreted</keyword>
<feature type="transmembrane region" description="Helical" evidence="14">
    <location>
        <begin position="12"/>
        <end position="30"/>
    </location>
</feature>
<evidence type="ECO:0000256" key="8">
    <source>
        <dbReference type="ARBA" id="ARBA00022801"/>
    </source>
</evidence>
<feature type="active site" evidence="12">
    <location>
        <position position="304"/>
    </location>
</feature>
<evidence type="ECO:0000313" key="15">
    <source>
        <dbReference type="Proteomes" id="UP000515211"/>
    </source>
</evidence>
<dbReference type="RefSeq" id="XP_015933349.1">
    <property type="nucleotide sequence ID" value="XM_016077863.3"/>
</dbReference>
<keyword evidence="8 13" id="KW-0378">Hydrolase</keyword>
<keyword evidence="14" id="KW-0472">Membrane</keyword>
<evidence type="ECO:0000256" key="12">
    <source>
        <dbReference type="PROSITE-ProRule" id="PRU10052"/>
    </source>
</evidence>
<accession>A0A6P4BYA6</accession>
<dbReference type="PANTHER" id="PTHR31375">
    <property type="match status" value="1"/>
</dbReference>
<evidence type="ECO:0000256" key="2">
    <source>
        <dbReference type="ARBA" id="ARBA00008834"/>
    </source>
</evidence>
<dbReference type="GO" id="GO:0071555">
    <property type="term" value="P:cell wall organization"/>
    <property type="evidence" value="ECO:0007669"/>
    <property type="project" value="UniProtKB-KW"/>
</dbReference>
<dbReference type="GeneID" id="107459637"/>
<evidence type="ECO:0000256" key="5">
    <source>
        <dbReference type="ARBA" id="ARBA00022525"/>
    </source>
</evidence>
<evidence type="ECO:0000256" key="10">
    <source>
        <dbReference type="ARBA" id="ARBA00023316"/>
    </source>
</evidence>
<dbReference type="InterPro" id="IPR006626">
    <property type="entry name" value="PbH1"/>
</dbReference>
<dbReference type="GO" id="GO:0005975">
    <property type="term" value="P:carbohydrate metabolic process"/>
    <property type="evidence" value="ECO:0007669"/>
    <property type="project" value="InterPro"/>
</dbReference>
<dbReference type="GO" id="GO:0004650">
    <property type="term" value="F:polygalacturonase activity"/>
    <property type="evidence" value="ECO:0007669"/>
    <property type="project" value="UniProtKB-EC"/>
</dbReference>
<evidence type="ECO:0000256" key="14">
    <source>
        <dbReference type="SAM" id="Phobius"/>
    </source>
</evidence>
<name>A0A6P4BYA6_ARADU</name>
<dbReference type="Gene3D" id="2.160.20.10">
    <property type="entry name" value="Single-stranded right-handed beta-helix, Pectin lyase-like"/>
    <property type="match status" value="1"/>
</dbReference>
<sequence>MKNLGYCSSSKTTIVIFIHVVTILVTQYLTQRTEAFDPLIQLPRSTFTRTRTRTRPRSRRVISVIDFAAKGDGLHNDTQVITKLFSFNPIPYLVTISLPCFQSFLEAWKTACSFPGFANVDVPYGKTFLIYPVDIAGHCKSKITLRILGTIVAPKDPAVWNGLNQRKWLYFHGVNHLTVEGGGSINGMGHEWWARSCKTNSTIPCHPAPTALTFHKCKNLKVKNLTLLNSQQMHLAFTSCMRVVASHLRVLAPPSSPNTDGVHISVCKGVEVRNTVIRTGDDCISIVRNSSRVWIRNITCGPGHGISIGSLGKSNVWEKAQDIYVNGAYLSNTDNGVRIKTWQGGAGFASKITFQNILMENVSNPIIIDQYYCDSPKPCKNQTSAVKVESISFINVQGTSATKEAIKFACSDTSPCEGLYLENISIVSASCSFIGNTSSYCWQAYGSTQGFVYPPSCLLSNDNFIKQRVSLGSKPAPESI</sequence>
<evidence type="ECO:0000256" key="6">
    <source>
        <dbReference type="ARBA" id="ARBA00022729"/>
    </source>
</evidence>
<evidence type="ECO:0000256" key="4">
    <source>
        <dbReference type="ARBA" id="ARBA00022512"/>
    </source>
</evidence>
<keyword evidence="6" id="KW-0732">Signal</keyword>
<comment type="catalytic activity">
    <reaction evidence="11">
        <text>(1,4-alpha-D-galacturonosyl)n+m + H2O = (1,4-alpha-D-galacturonosyl)n + (1,4-alpha-D-galacturonosyl)m.</text>
        <dbReference type="EC" id="3.2.1.15"/>
    </reaction>
</comment>
<proteinExistence type="inferred from homology"/>
<dbReference type="InterPro" id="IPR011050">
    <property type="entry name" value="Pectin_lyase_fold/virulence"/>
</dbReference>
<keyword evidence="7" id="KW-0677">Repeat</keyword>
<keyword evidence="14" id="KW-0812">Transmembrane</keyword>
<dbReference type="SMART" id="SM00710">
    <property type="entry name" value="PbH1"/>
    <property type="match status" value="5"/>
</dbReference>
<dbReference type="OrthoDB" id="187139at2759"/>
<protein>
    <recommendedName>
        <fullName evidence="3">endo-polygalacturonase</fullName>
        <ecNumber evidence="3">3.2.1.15</ecNumber>
    </recommendedName>
</protein>
<comment type="similarity">
    <text evidence="2 13">Belongs to the glycosyl hydrolase 28 family.</text>
</comment>
<dbReference type="EC" id="3.2.1.15" evidence="3"/>